<dbReference type="RefSeq" id="WP_378243258.1">
    <property type="nucleotide sequence ID" value="NZ_JBHRWK010000059.1"/>
</dbReference>
<name>A0ABV7P6M8_9PSEU</name>
<sequence>MKAVVAMSAWGDLSTSLYENETRRIKAFHALRGFLQTWPSPPSPPSFPPGPQPDPVPGVSRLNPETEQVFQNIVDNVDIAGLRAFANKRSPIQAEFLDELNRPNLAIRLCAYWHETIFSNNSVVELCTKLSITSKKLIGRVGDHGNAEGIGLAGEHSRPTAAAMNWSDLHLRGEGAAETESVVVETMPYPYADAHRFRTWDEFTDAPVRFTLHEPGPRSDGSLGNQGTGSP</sequence>
<feature type="region of interest" description="Disordered" evidence="1">
    <location>
        <begin position="210"/>
        <end position="231"/>
    </location>
</feature>
<dbReference type="Proteomes" id="UP001595645">
    <property type="component" value="Unassembled WGS sequence"/>
</dbReference>
<protein>
    <submittedName>
        <fullName evidence="2">Uncharacterized protein</fullName>
    </submittedName>
</protein>
<accession>A0ABV7P6M8</accession>
<reference evidence="3" key="1">
    <citation type="journal article" date="2019" name="Int. J. Syst. Evol. Microbiol.">
        <title>The Global Catalogue of Microorganisms (GCM) 10K type strain sequencing project: providing services to taxonomists for standard genome sequencing and annotation.</title>
        <authorList>
            <consortium name="The Broad Institute Genomics Platform"/>
            <consortium name="The Broad Institute Genome Sequencing Center for Infectious Disease"/>
            <person name="Wu L."/>
            <person name="Ma J."/>
        </authorList>
    </citation>
    <scope>NUCLEOTIDE SEQUENCE [LARGE SCALE GENOMIC DNA]</scope>
    <source>
        <strain evidence="3">CGMCC 4.7676</strain>
    </source>
</reference>
<keyword evidence="3" id="KW-1185">Reference proteome</keyword>
<evidence type="ECO:0000313" key="2">
    <source>
        <dbReference type="EMBL" id="MFC3454071.1"/>
    </source>
</evidence>
<feature type="compositionally biased region" description="Pro residues" evidence="1">
    <location>
        <begin position="39"/>
        <end position="56"/>
    </location>
</feature>
<evidence type="ECO:0000256" key="1">
    <source>
        <dbReference type="SAM" id="MobiDB-lite"/>
    </source>
</evidence>
<dbReference type="EMBL" id="JBHRWK010000059">
    <property type="protein sequence ID" value="MFC3454071.1"/>
    <property type="molecule type" value="Genomic_DNA"/>
</dbReference>
<comment type="caution">
    <text evidence="2">The sequence shown here is derived from an EMBL/GenBank/DDBJ whole genome shotgun (WGS) entry which is preliminary data.</text>
</comment>
<gene>
    <name evidence="2" type="ORF">ACFOSH_31945</name>
</gene>
<proteinExistence type="predicted"/>
<organism evidence="2 3">
    <name type="scientific">Amycolatopsis speibonae</name>
    <dbReference type="NCBI Taxonomy" id="1450224"/>
    <lineage>
        <taxon>Bacteria</taxon>
        <taxon>Bacillati</taxon>
        <taxon>Actinomycetota</taxon>
        <taxon>Actinomycetes</taxon>
        <taxon>Pseudonocardiales</taxon>
        <taxon>Pseudonocardiaceae</taxon>
        <taxon>Amycolatopsis</taxon>
    </lineage>
</organism>
<evidence type="ECO:0000313" key="3">
    <source>
        <dbReference type="Proteomes" id="UP001595645"/>
    </source>
</evidence>
<feature type="region of interest" description="Disordered" evidence="1">
    <location>
        <begin position="39"/>
        <end position="62"/>
    </location>
</feature>